<dbReference type="EMBL" id="CAEY01000064">
    <property type="status" value="NOT_ANNOTATED_CDS"/>
    <property type="molecule type" value="Genomic_DNA"/>
</dbReference>
<dbReference type="EnsemblMetazoa" id="tetur11g00100.1">
    <property type="protein sequence ID" value="tetur11g00100.1"/>
    <property type="gene ID" value="tetur11g00100"/>
</dbReference>
<dbReference type="STRING" id="32264.T1KGA3"/>
<feature type="region of interest" description="Disordered" evidence="1">
    <location>
        <begin position="1"/>
        <end position="22"/>
    </location>
</feature>
<keyword evidence="3" id="KW-1185">Reference proteome</keyword>
<sequence>MSNHFNKDPAIERKEAEEEQDDPVTLAIKKTGCLQYHFDVQECMYEKRDWRACKDQVSLFKECMADYQRKSQPQT</sequence>
<dbReference type="InterPro" id="IPR039870">
    <property type="entry name" value="Coa4-like"/>
</dbReference>
<gene>
    <name evidence="2" type="primary">107364261</name>
</gene>
<reference evidence="3" key="1">
    <citation type="submission" date="2011-08" db="EMBL/GenBank/DDBJ databases">
        <authorList>
            <person name="Rombauts S."/>
        </authorList>
    </citation>
    <scope>NUCLEOTIDE SEQUENCE</scope>
    <source>
        <strain evidence="3">London</strain>
    </source>
</reference>
<organism evidence="2 3">
    <name type="scientific">Tetranychus urticae</name>
    <name type="common">Two-spotted spider mite</name>
    <dbReference type="NCBI Taxonomy" id="32264"/>
    <lineage>
        <taxon>Eukaryota</taxon>
        <taxon>Metazoa</taxon>
        <taxon>Ecdysozoa</taxon>
        <taxon>Arthropoda</taxon>
        <taxon>Chelicerata</taxon>
        <taxon>Arachnida</taxon>
        <taxon>Acari</taxon>
        <taxon>Acariformes</taxon>
        <taxon>Trombidiformes</taxon>
        <taxon>Prostigmata</taxon>
        <taxon>Eleutherengona</taxon>
        <taxon>Raphignathae</taxon>
        <taxon>Tetranychoidea</taxon>
        <taxon>Tetranychidae</taxon>
        <taxon>Tetranychus</taxon>
    </lineage>
</organism>
<dbReference type="PANTHER" id="PTHR13639">
    <property type="entry name" value="CYTOCHROME C OXIDASE ASSEMBLY FACTOR 4 HOMOLOG, MITOCHONDRIAL"/>
    <property type="match status" value="1"/>
</dbReference>
<name>T1KGA3_TETUR</name>
<reference evidence="2" key="2">
    <citation type="submission" date="2015-06" db="UniProtKB">
        <authorList>
            <consortium name="EnsemblMetazoa"/>
        </authorList>
    </citation>
    <scope>IDENTIFICATION</scope>
</reference>
<proteinExistence type="predicted"/>
<dbReference type="HOGENOM" id="CLU_169171_2_1_1"/>
<dbReference type="PANTHER" id="PTHR13639:SF2">
    <property type="entry name" value="CYTOCHROME C OXIDASE ASSEMBLY FACTOR 4 HOMOLOG, MITOCHONDRIAL"/>
    <property type="match status" value="1"/>
</dbReference>
<dbReference type="Proteomes" id="UP000015104">
    <property type="component" value="Unassembled WGS sequence"/>
</dbReference>
<dbReference type="GO" id="GO:0005758">
    <property type="term" value="C:mitochondrial intermembrane space"/>
    <property type="evidence" value="ECO:0007669"/>
    <property type="project" value="InterPro"/>
</dbReference>
<dbReference type="OrthoDB" id="5586401at2759"/>
<evidence type="ECO:0008006" key="4">
    <source>
        <dbReference type="Google" id="ProtNLM"/>
    </source>
</evidence>
<dbReference type="KEGG" id="tut:107364261"/>
<accession>T1KGA3</accession>
<dbReference type="eggNOG" id="KOG4138">
    <property type="taxonomic scope" value="Eukaryota"/>
</dbReference>
<dbReference type="GO" id="GO:0033617">
    <property type="term" value="P:mitochondrial respiratory chain complex IV assembly"/>
    <property type="evidence" value="ECO:0007669"/>
    <property type="project" value="InterPro"/>
</dbReference>
<dbReference type="OMA" id="MIARTGC"/>
<evidence type="ECO:0000256" key="1">
    <source>
        <dbReference type="SAM" id="MobiDB-lite"/>
    </source>
</evidence>
<dbReference type="PROSITE" id="PS51808">
    <property type="entry name" value="CHCH"/>
    <property type="match status" value="1"/>
</dbReference>
<evidence type="ECO:0000313" key="3">
    <source>
        <dbReference type="Proteomes" id="UP000015104"/>
    </source>
</evidence>
<feature type="compositionally biased region" description="Basic and acidic residues" evidence="1">
    <location>
        <begin position="1"/>
        <end position="16"/>
    </location>
</feature>
<dbReference type="AlphaFoldDB" id="T1KGA3"/>
<evidence type="ECO:0000313" key="2">
    <source>
        <dbReference type="EnsemblMetazoa" id="tetur11g00100.1"/>
    </source>
</evidence>
<protein>
    <recommendedName>
        <fullName evidence="4">CHCH domain-containing protein</fullName>
    </recommendedName>
</protein>